<keyword evidence="2" id="KW-1185">Reference proteome</keyword>
<organism evidence="1 2">
    <name type="scientific">Arabis nemorensis</name>
    <dbReference type="NCBI Taxonomy" id="586526"/>
    <lineage>
        <taxon>Eukaryota</taxon>
        <taxon>Viridiplantae</taxon>
        <taxon>Streptophyta</taxon>
        <taxon>Embryophyta</taxon>
        <taxon>Tracheophyta</taxon>
        <taxon>Spermatophyta</taxon>
        <taxon>Magnoliopsida</taxon>
        <taxon>eudicotyledons</taxon>
        <taxon>Gunneridae</taxon>
        <taxon>Pentapetalae</taxon>
        <taxon>rosids</taxon>
        <taxon>malvids</taxon>
        <taxon>Brassicales</taxon>
        <taxon>Brassicaceae</taxon>
        <taxon>Arabideae</taxon>
        <taxon>Arabis</taxon>
    </lineage>
</organism>
<evidence type="ECO:0000313" key="1">
    <source>
        <dbReference type="EMBL" id="VVB00009.1"/>
    </source>
</evidence>
<name>A0A565BEH9_9BRAS</name>
<dbReference type="EMBL" id="CABITT030000004">
    <property type="protein sequence ID" value="VVB00009.1"/>
    <property type="molecule type" value="Genomic_DNA"/>
</dbReference>
<sequence length="79" mass="9166">MEFQAQEIVAKAKEDLEEWAITMKEKEKRTTLNIQQARQRGWLPPLERVLKCNVDGAWRMDGTISGIGWPRKQRPSDGL</sequence>
<proteinExistence type="predicted"/>
<dbReference type="Proteomes" id="UP000489600">
    <property type="component" value="Unassembled WGS sequence"/>
</dbReference>
<evidence type="ECO:0000313" key="2">
    <source>
        <dbReference type="Proteomes" id="UP000489600"/>
    </source>
</evidence>
<comment type="caution">
    <text evidence="1">The sequence shown here is derived from an EMBL/GenBank/DDBJ whole genome shotgun (WGS) entry which is preliminary data.</text>
</comment>
<gene>
    <name evidence="1" type="ORF">ANE_LOCUS10453</name>
</gene>
<dbReference type="AlphaFoldDB" id="A0A565BEH9"/>
<accession>A0A565BEH9</accession>
<reference evidence="1" key="1">
    <citation type="submission" date="2019-07" db="EMBL/GenBank/DDBJ databases">
        <authorList>
            <person name="Dittberner H."/>
        </authorList>
    </citation>
    <scope>NUCLEOTIDE SEQUENCE [LARGE SCALE GENOMIC DNA]</scope>
</reference>
<protein>
    <submittedName>
        <fullName evidence="1">Uncharacterized protein</fullName>
    </submittedName>
</protein>